<proteinExistence type="predicted"/>
<evidence type="ECO:0008006" key="3">
    <source>
        <dbReference type="Google" id="ProtNLM"/>
    </source>
</evidence>
<evidence type="ECO:0000313" key="1">
    <source>
        <dbReference type="EMBL" id="WQD36303.1"/>
    </source>
</evidence>
<protein>
    <recommendedName>
        <fullName evidence="3">RiboL-PSP-HEPN domain-containing protein</fullName>
    </recommendedName>
</protein>
<gene>
    <name evidence="1" type="ORF">U0035_11575</name>
</gene>
<name>A0ABZ0VZ54_9BACT</name>
<sequence length="178" mass="21520">METNDKFIPDEKEFWKLLPLLSKFPRLHNTIKKDFELLLKLTEESECNPENFAMLCRTSIRNLFSLIEADLYYYNLFDSYEGYDDGHKFFDKFKKTFKQICKTWNRQELQEKYFSSKLAELKELKYLRDKLTHPKEIEHIIAPTKDTFIKVKKVYNDYDVFISTIMGNFFISTTIPFR</sequence>
<organism evidence="1 2">
    <name type="scientific">Niabella yanshanensis</name>
    <dbReference type="NCBI Taxonomy" id="577386"/>
    <lineage>
        <taxon>Bacteria</taxon>
        <taxon>Pseudomonadati</taxon>
        <taxon>Bacteroidota</taxon>
        <taxon>Chitinophagia</taxon>
        <taxon>Chitinophagales</taxon>
        <taxon>Chitinophagaceae</taxon>
        <taxon>Niabella</taxon>
    </lineage>
</organism>
<evidence type="ECO:0000313" key="2">
    <source>
        <dbReference type="Proteomes" id="UP001325680"/>
    </source>
</evidence>
<dbReference type="RefSeq" id="WP_114789956.1">
    <property type="nucleotide sequence ID" value="NZ_CP139960.1"/>
</dbReference>
<reference evidence="1 2" key="1">
    <citation type="submission" date="2023-12" db="EMBL/GenBank/DDBJ databases">
        <title>Genome sequencing and assembly of bacterial species from a model synthetic community.</title>
        <authorList>
            <person name="Hogle S.L."/>
        </authorList>
    </citation>
    <scope>NUCLEOTIDE SEQUENCE [LARGE SCALE GENOMIC DNA]</scope>
    <source>
        <strain evidence="1 2">HAMBI_3031</strain>
    </source>
</reference>
<accession>A0ABZ0VZ54</accession>
<dbReference type="EMBL" id="CP139960">
    <property type="protein sequence ID" value="WQD36303.1"/>
    <property type="molecule type" value="Genomic_DNA"/>
</dbReference>
<dbReference type="Proteomes" id="UP001325680">
    <property type="component" value="Chromosome"/>
</dbReference>
<keyword evidence="2" id="KW-1185">Reference proteome</keyword>